<name>A0A5B1CCG4_9BACT</name>
<dbReference type="InterPro" id="IPR003369">
    <property type="entry name" value="TatA/B/E"/>
</dbReference>
<dbReference type="AlphaFoldDB" id="A0A5B1CCG4"/>
<reference evidence="9 10" key="1">
    <citation type="submission" date="2019-08" db="EMBL/GenBank/DDBJ databases">
        <title>Deep-cultivation of Planctomycetes and their phenomic and genomic characterization uncovers novel biology.</title>
        <authorList>
            <person name="Wiegand S."/>
            <person name="Jogler M."/>
            <person name="Boedeker C."/>
            <person name="Pinto D."/>
            <person name="Vollmers J."/>
            <person name="Rivas-Marin E."/>
            <person name="Kohn T."/>
            <person name="Peeters S.H."/>
            <person name="Heuer A."/>
            <person name="Rast P."/>
            <person name="Oberbeckmann S."/>
            <person name="Bunk B."/>
            <person name="Jeske O."/>
            <person name="Meyerdierks A."/>
            <person name="Storesund J.E."/>
            <person name="Kallscheuer N."/>
            <person name="Luecker S."/>
            <person name="Lage O.M."/>
            <person name="Pohl T."/>
            <person name="Merkel B.J."/>
            <person name="Hornburger P."/>
            <person name="Mueller R.-W."/>
            <person name="Bruemmer F."/>
            <person name="Labrenz M."/>
            <person name="Spormann A.M."/>
            <person name="Op Den Camp H."/>
            <person name="Overmann J."/>
            <person name="Amann R."/>
            <person name="Jetten M.S.M."/>
            <person name="Mascher T."/>
            <person name="Medema M.H."/>
            <person name="Devos D.P."/>
            <person name="Kaster A.-K."/>
            <person name="Ovreas L."/>
            <person name="Rohde M."/>
            <person name="Galperin M.Y."/>
            <person name="Jogler C."/>
        </authorList>
    </citation>
    <scope>NUCLEOTIDE SEQUENCE [LARGE SCALE GENOMIC DNA]</scope>
    <source>
        <strain evidence="9 10">LF1</strain>
    </source>
</reference>
<evidence type="ECO:0000313" key="10">
    <source>
        <dbReference type="Proteomes" id="UP000322699"/>
    </source>
</evidence>
<evidence type="ECO:0000256" key="4">
    <source>
        <dbReference type="ARBA" id="ARBA00022927"/>
    </source>
</evidence>
<organism evidence="9 10">
    <name type="scientific">Rubripirellula obstinata</name>
    <dbReference type="NCBI Taxonomy" id="406547"/>
    <lineage>
        <taxon>Bacteria</taxon>
        <taxon>Pseudomonadati</taxon>
        <taxon>Planctomycetota</taxon>
        <taxon>Planctomycetia</taxon>
        <taxon>Pirellulales</taxon>
        <taxon>Pirellulaceae</taxon>
        <taxon>Rubripirellula</taxon>
    </lineage>
</organism>
<feature type="region of interest" description="Disordered" evidence="8">
    <location>
        <begin position="65"/>
        <end position="94"/>
    </location>
</feature>
<evidence type="ECO:0000256" key="8">
    <source>
        <dbReference type="SAM" id="MobiDB-lite"/>
    </source>
</evidence>
<dbReference type="Gene3D" id="1.20.5.3310">
    <property type="match status" value="1"/>
</dbReference>
<dbReference type="Pfam" id="PF02416">
    <property type="entry name" value="TatA_B_E"/>
    <property type="match status" value="1"/>
</dbReference>
<evidence type="ECO:0000256" key="3">
    <source>
        <dbReference type="ARBA" id="ARBA00022692"/>
    </source>
</evidence>
<dbReference type="OrthoDB" id="282899at2"/>
<dbReference type="GO" id="GO:0015031">
    <property type="term" value="P:protein transport"/>
    <property type="evidence" value="ECO:0007669"/>
    <property type="project" value="UniProtKB-KW"/>
</dbReference>
<comment type="subcellular location">
    <subcellularLocation>
        <location evidence="1">Membrane</location>
        <topology evidence="1">Single-pass membrane protein</topology>
    </subcellularLocation>
</comment>
<comment type="caution">
    <text evidence="9">The sequence shown here is derived from an EMBL/GenBank/DDBJ whole genome shotgun (WGS) entry which is preliminary data.</text>
</comment>
<gene>
    <name evidence="9" type="ORF">LF1_02030</name>
</gene>
<accession>A0A5B1CCG4</accession>
<keyword evidence="7" id="KW-0472">Membrane</keyword>
<keyword evidence="10" id="KW-1185">Reference proteome</keyword>
<protein>
    <submittedName>
        <fullName evidence="9">Sec-independent translocase</fullName>
    </submittedName>
</protein>
<evidence type="ECO:0000256" key="7">
    <source>
        <dbReference type="ARBA" id="ARBA00023136"/>
    </source>
</evidence>
<evidence type="ECO:0000256" key="1">
    <source>
        <dbReference type="ARBA" id="ARBA00004167"/>
    </source>
</evidence>
<dbReference type="RefSeq" id="WP_068267218.1">
    <property type="nucleotide sequence ID" value="NZ_LWSK01000170.1"/>
</dbReference>
<keyword evidence="2" id="KW-0813">Transport</keyword>
<keyword evidence="5" id="KW-1133">Transmembrane helix</keyword>
<dbReference type="GO" id="GO:0016020">
    <property type="term" value="C:membrane"/>
    <property type="evidence" value="ECO:0007669"/>
    <property type="project" value="UniProtKB-SubCell"/>
</dbReference>
<evidence type="ECO:0000313" key="9">
    <source>
        <dbReference type="EMBL" id="KAA1257715.1"/>
    </source>
</evidence>
<dbReference type="PANTHER" id="PTHR33162">
    <property type="entry name" value="SEC-INDEPENDENT PROTEIN TRANSLOCASE PROTEIN TATA, CHLOROPLASTIC"/>
    <property type="match status" value="1"/>
</dbReference>
<proteinExistence type="predicted"/>
<evidence type="ECO:0000256" key="2">
    <source>
        <dbReference type="ARBA" id="ARBA00022448"/>
    </source>
</evidence>
<keyword evidence="3" id="KW-0812">Transmembrane</keyword>
<keyword evidence="6" id="KW-0811">Translocation</keyword>
<dbReference type="Proteomes" id="UP000322699">
    <property type="component" value="Unassembled WGS sequence"/>
</dbReference>
<dbReference type="EMBL" id="VRLW01000001">
    <property type="protein sequence ID" value="KAA1257715.1"/>
    <property type="molecule type" value="Genomic_DNA"/>
</dbReference>
<dbReference type="PANTHER" id="PTHR33162:SF1">
    <property type="entry name" value="SEC-INDEPENDENT PROTEIN TRANSLOCASE PROTEIN TATA, CHLOROPLASTIC"/>
    <property type="match status" value="1"/>
</dbReference>
<sequence>MFGLGPFEMVVIGVIAVLLFGGNLPEVARKLGGSYRELRRSLNDVQQQFRVAEFEAKKALDVTKLDEPKKSASDDDQDDEDSSKPSAPKFTPPS</sequence>
<evidence type="ECO:0000256" key="5">
    <source>
        <dbReference type="ARBA" id="ARBA00022989"/>
    </source>
</evidence>
<evidence type="ECO:0000256" key="6">
    <source>
        <dbReference type="ARBA" id="ARBA00023010"/>
    </source>
</evidence>
<keyword evidence="4" id="KW-0653">Protein transport</keyword>